<accession>A0AAD7WJY0</accession>
<dbReference type="CDD" id="cd22082">
    <property type="entry name" value="F-box_FBXO1"/>
    <property type="match status" value="1"/>
</dbReference>
<dbReference type="SUPFAM" id="SSF81383">
    <property type="entry name" value="F-box domain"/>
    <property type="match status" value="1"/>
</dbReference>
<dbReference type="Gene3D" id="1.20.1280.50">
    <property type="match status" value="1"/>
</dbReference>
<dbReference type="InterPro" id="IPR001810">
    <property type="entry name" value="F-box_dom"/>
</dbReference>
<comment type="caution">
    <text evidence="2">The sequence shown here is derived from an EMBL/GenBank/DDBJ whole genome shotgun (WGS) entry which is preliminary data.</text>
</comment>
<dbReference type="InterPro" id="IPR011990">
    <property type="entry name" value="TPR-like_helical_dom_sf"/>
</dbReference>
<feature type="domain" description="F-box" evidence="1">
    <location>
        <begin position="28"/>
        <end position="75"/>
    </location>
</feature>
<evidence type="ECO:0000313" key="3">
    <source>
        <dbReference type="Proteomes" id="UP001221898"/>
    </source>
</evidence>
<proteinExistence type="predicted"/>
<keyword evidence="3" id="KW-1185">Reference proteome</keyword>
<dbReference type="Gene3D" id="1.25.40.10">
    <property type="entry name" value="Tetratricopeptide repeat domain"/>
    <property type="match status" value="1"/>
</dbReference>
<gene>
    <name evidence="2" type="ORF">AAFF_G00419710</name>
</gene>
<name>A0AAD7WJY0_9TELE</name>
<dbReference type="Proteomes" id="UP001221898">
    <property type="component" value="Unassembled WGS sequence"/>
</dbReference>
<sequence>MKAGVVHCRCSKCFTVPTKRRVRKRVPSLTLLSLPDEVLLCVLQCLSAEDLLSIRAVHSRLRDIVDGHSSVWARVSFKDNWPAPQSVWLFERAAEKGNFEAAVKLGIAYLYNEGPSLSDQGRAEVCGRKAAWFFGLAESLRSSGADPFAECDTHTEKRGALLHCLARVLQHFDEEEKRSEALSMLEESSRHGCLQSSYLLWEHQRTAAVADPGRYLQCLRTLRDYAAKGCWEAQMALAKLCSGGNPVGLEAGL</sequence>
<protein>
    <recommendedName>
        <fullName evidence="1">F-box domain-containing protein</fullName>
    </recommendedName>
</protein>
<organism evidence="2 3">
    <name type="scientific">Aldrovandia affinis</name>
    <dbReference type="NCBI Taxonomy" id="143900"/>
    <lineage>
        <taxon>Eukaryota</taxon>
        <taxon>Metazoa</taxon>
        <taxon>Chordata</taxon>
        <taxon>Craniata</taxon>
        <taxon>Vertebrata</taxon>
        <taxon>Euteleostomi</taxon>
        <taxon>Actinopterygii</taxon>
        <taxon>Neopterygii</taxon>
        <taxon>Teleostei</taxon>
        <taxon>Notacanthiformes</taxon>
        <taxon>Halosauridae</taxon>
        <taxon>Aldrovandia</taxon>
    </lineage>
</organism>
<dbReference type="AlphaFoldDB" id="A0AAD7WJY0"/>
<dbReference type="PROSITE" id="PS50181">
    <property type="entry name" value="FBOX"/>
    <property type="match status" value="1"/>
</dbReference>
<dbReference type="Pfam" id="PF12937">
    <property type="entry name" value="F-box-like"/>
    <property type="match status" value="1"/>
</dbReference>
<dbReference type="EMBL" id="JAINUG010000088">
    <property type="protein sequence ID" value="KAJ8398774.1"/>
    <property type="molecule type" value="Genomic_DNA"/>
</dbReference>
<evidence type="ECO:0000313" key="2">
    <source>
        <dbReference type="EMBL" id="KAJ8398774.1"/>
    </source>
</evidence>
<reference evidence="2" key="1">
    <citation type="journal article" date="2023" name="Science">
        <title>Genome structures resolve the early diversification of teleost fishes.</title>
        <authorList>
            <person name="Parey E."/>
            <person name="Louis A."/>
            <person name="Montfort J."/>
            <person name="Bouchez O."/>
            <person name="Roques C."/>
            <person name="Iampietro C."/>
            <person name="Lluch J."/>
            <person name="Castinel A."/>
            <person name="Donnadieu C."/>
            <person name="Desvignes T."/>
            <person name="Floi Bucao C."/>
            <person name="Jouanno E."/>
            <person name="Wen M."/>
            <person name="Mejri S."/>
            <person name="Dirks R."/>
            <person name="Jansen H."/>
            <person name="Henkel C."/>
            <person name="Chen W.J."/>
            <person name="Zahm M."/>
            <person name="Cabau C."/>
            <person name="Klopp C."/>
            <person name="Thompson A.W."/>
            <person name="Robinson-Rechavi M."/>
            <person name="Braasch I."/>
            <person name="Lecointre G."/>
            <person name="Bobe J."/>
            <person name="Postlethwait J.H."/>
            <person name="Berthelot C."/>
            <person name="Roest Crollius H."/>
            <person name="Guiguen Y."/>
        </authorList>
    </citation>
    <scope>NUCLEOTIDE SEQUENCE</scope>
    <source>
        <strain evidence="2">NC1722</strain>
    </source>
</reference>
<evidence type="ECO:0000259" key="1">
    <source>
        <dbReference type="PROSITE" id="PS50181"/>
    </source>
</evidence>
<dbReference type="InterPro" id="IPR036047">
    <property type="entry name" value="F-box-like_dom_sf"/>
</dbReference>
<dbReference type="SMART" id="SM00256">
    <property type="entry name" value="FBOX"/>
    <property type="match status" value="1"/>
</dbReference>